<dbReference type="SUPFAM" id="SSF51338">
    <property type="entry name" value="Composite domain of metallo-dependent hydrolases"/>
    <property type="match status" value="1"/>
</dbReference>
<name>A0ABV2SAT8_9GAMM</name>
<dbReference type="GO" id="GO:0008448">
    <property type="term" value="F:N-acetylglucosamine-6-phosphate deacetylase activity"/>
    <property type="evidence" value="ECO:0007669"/>
    <property type="project" value="UniProtKB-EC"/>
</dbReference>
<dbReference type="EMBL" id="JBEWTB010000001">
    <property type="protein sequence ID" value="MET4754862.1"/>
    <property type="molecule type" value="Genomic_DNA"/>
</dbReference>
<dbReference type="RefSeq" id="WP_354011664.1">
    <property type="nucleotide sequence ID" value="NZ_JBEWTA010000003.1"/>
</dbReference>
<evidence type="ECO:0000256" key="3">
    <source>
        <dbReference type="ARBA" id="ARBA00022801"/>
    </source>
</evidence>
<evidence type="ECO:0000256" key="2">
    <source>
        <dbReference type="ARBA" id="ARBA00022723"/>
    </source>
</evidence>
<evidence type="ECO:0000313" key="7">
    <source>
        <dbReference type="EMBL" id="MET4754862.1"/>
    </source>
</evidence>
<dbReference type="InterPro" id="IPR006680">
    <property type="entry name" value="Amidohydro-rel"/>
</dbReference>
<comment type="similarity">
    <text evidence="1 5">Belongs to the metallo-dependent hydrolases superfamily. NagA family.</text>
</comment>
<evidence type="ECO:0000256" key="4">
    <source>
        <dbReference type="ARBA" id="ARBA00023277"/>
    </source>
</evidence>
<accession>A0ABV2SAT8</accession>
<comment type="caution">
    <text evidence="7">The sequence shown here is derived from an EMBL/GenBank/DDBJ whole genome shotgun (WGS) entry which is preliminary data.</text>
</comment>
<gene>
    <name evidence="7" type="ORF">V5J35_000054</name>
</gene>
<keyword evidence="8" id="KW-1185">Reference proteome</keyword>
<keyword evidence="4 5" id="KW-0119">Carbohydrate metabolism</keyword>
<dbReference type="Gene3D" id="3.20.20.140">
    <property type="entry name" value="Metal-dependent hydrolases"/>
    <property type="match status" value="1"/>
</dbReference>
<proteinExistence type="inferred from homology"/>
<dbReference type="Gene3D" id="2.30.40.10">
    <property type="entry name" value="Urease, subunit C, domain 1"/>
    <property type="match status" value="1"/>
</dbReference>
<dbReference type="InterPro" id="IPR011059">
    <property type="entry name" value="Metal-dep_hydrolase_composite"/>
</dbReference>
<dbReference type="NCBIfam" id="TIGR00221">
    <property type="entry name" value="nagA"/>
    <property type="match status" value="1"/>
</dbReference>
<dbReference type="PANTHER" id="PTHR11113">
    <property type="entry name" value="N-ACETYLGLUCOSAMINE-6-PHOSPHATE DEACETYLASE"/>
    <property type="match status" value="1"/>
</dbReference>
<evidence type="ECO:0000259" key="6">
    <source>
        <dbReference type="Pfam" id="PF01979"/>
    </source>
</evidence>
<evidence type="ECO:0000313" key="8">
    <source>
        <dbReference type="Proteomes" id="UP001549366"/>
    </source>
</evidence>
<dbReference type="SUPFAM" id="SSF51556">
    <property type="entry name" value="Metallo-dependent hydrolases"/>
    <property type="match status" value="1"/>
</dbReference>
<dbReference type="CDD" id="cd00854">
    <property type="entry name" value="NagA"/>
    <property type="match status" value="1"/>
</dbReference>
<dbReference type="InterPro" id="IPR003764">
    <property type="entry name" value="GlcNAc_6-P_deAcase"/>
</dbReference>
<keyword evidence="3 5" id="KW-0378">Hydrolase</keyword>
<keyword evidence="2" id="KW-0479">Metal-binding</keyword>
<reference evidence="7 8" key="1">
    <citation type="submission" date="2024-06" db="EMBL/GenBank/DDBJ databases">
        <title>Genomic Encyclopedia of Type Strains, Phase V (KMG-V): Genome sequencing to study the core and pangenomes of soil and plant-associated prokaryotes.</title>
        <authorList>
            <person name="Whitman W."/>
        </authorList>
    </citation>
    <scope>NUCLEOTIDE SEQUENCE [LARGE SCALE GENOMIC DNA]</scope>
    <source>
        <strain evidence="7 8">NE40</strain>
    </source>
</reference>
<dbReference type="PIRSF" id="PIRSF038994">
    <property type="entry name" value="NagA"/>
    <property type="match status" value="1"/>
</dbReference>
<dbReference type="PANTHER" id="PTHR11113:SF14">
    <property type="entry name" value="N-ACETYLGLUCOSAMINE-6-PHOSPHATE DEACETYLASE"/>
    <property type="match status" value="1"/>
</dbReference>
<dbReference type="InterPro" id="IPR032466">
    <property type="entry name" value="Metal_Hydrolase"/>
</dbReference>
<feature type="domain" description="Amidohydrolase-related" evidence="6">
    <location>
        <begin position="53"/>
        <end position="382"/>
    </location>
</feature>
<evidence type="ECO:0000256" key="1">
    <source>
        <dbReference type="ARBA" id="ARBA00010716"/>
    </source>
</evidence>
<dbReference type="Pfam" id="PF01979">
    <property type="entry name" value="Amidohydro_1"/>
    <property type="match status" value="1"/>
</dbReference>
<evidence type="ECO:0000256" key="5">
    <source>
        <dbReference type="PIRNR" id="PIRNR038994"/>
    </source>
</evidence>
<dbReference type="EC" id="3.5.1.25" evidence="7"/>
<organism evidence="7 8">
    <name type="scientific">Endozoicomonas lisbonensis</name>
    <dbReference type="NCBI Taxonomy" id="3120522"/>
    <lineage>
        <taxon>Bacteria</taxon>
        <taxon>Pseudomonadati</taxon>
        <taxon>Pseudomonadota</taxon>
        <taxon>Gammaproteobacteria</taxon>
        <taxon>Oceanospirillales</taxon>
        <taxon>Endozoicomonadaceae</taxon>
        <taxon>Endozoicomonas</taxon>
    </lineage>
</organism>
<sequence length="385" mass="40497">MGNSFHLFAGELFTEDRVLTDSWLEVTDGVITGISSEKGALDAPVIDLGHSRVIPGLIDLHIHGCGGHDVMDDNPETIPAISTLLASRGVTGFLSTTATAEWQETLACLQRLGEQVNRPQPGAELLGIYSEGIFFTDRNKGAHDSRLFLAPVRERLEAMIRASGNTLRQVALAPELPEAGAAIAFLRQQGVKVSMGHTDATYDQAMAAIKQGAGCGVHLFNGMKGLHHREPGCTGAVLTSAGVLAELIADGIHVHPAVLSLVVSIKGREQTALISDCTCAGMMPDGDYALGSMAFKVVDGIARTREGSLAGSTLSLNTAVANMIELAGVSPLDAVHMASLTPATYLGIDKKTGSIHPGKRANIAATGKDFSVSSTWVDGHLVYQR</sequence>
<protein>
    <submittedName>
        <fullName evidence="7">N-acetylgalactosamine-6-phosphate deacetylase</fullName>
        <ecNumber evidence="7">3.5.1.25</ecNumber>
    </submittedName>
</protein>
<dbReference type="Proteomes" id="UP001549366">
    <property type="component" value="Unassembled WGS sequence"/>
</dbReference>